<dbReference type="EMBL" id="LFJS01000012">
    <property type="protein sequence ID" value="KMU51687.1"/>
    <property type="molecule type" value="Genomic_DNA"/>
</dbReference>
<dbReference type="EMBL" id="PQGI01000014">
    <property type="protein sequence ID" value="POP14875.1"/>
    <property type="molecule type" value="Genomic_DNA"/>
</dbReference>
<evidence type="ECO:0000313" key="28">
    <source>
        <dbReference type="Proteomes" id="UP001234811"/>
    </source>
</evidence>
<proteinExistence type="predicted"/>
<dbReference type="Proteomes" id="UP000050489">
    <property type="component" value="Unassembled WGS sequence"/>
</dbReference>
<organism evidence="15 26">
    <name type="scientific">Serratia marcescens</name>
    <dbReference type="NCBI Taxonomy" id="615"/>
    <lineage>
        <taxon>Bacteria</taxon>
        <taxon>Pseudomonadati</taxon>
        <taxon>Pseudomonadota</taxon>
        <taxon>Gammaproteobacteria</taxon>
        <taxon>Enterobacterales</taxon>
        <taxon>Yersiniaceae</taxon>
        <taxon>Serratia</taxon>
    </lineage>
</organism>
<dbReference type="EMBL" id="WNKC01000001">
    <property type="protein sequence ID" value="MVF02521.1"/>
    <property type="molecule type" value="Genomic_DNA"/>
</dbReference>
<evidence type="ECO:0000313" key="3">
    <source>
        <dbReference type="EMBL" id="MDQ9558467.1"/>
    </source>
</evidence>
<reference evidence="8 19" key="3">
    <citation type="submission" date="2016-09" db="EMBL/GenBank/DDBJ databases">
        <title>Serratia marcescens MSU-97 and epiphytic antimycotic-producing bacteria.</title>
        <authorList>
            <person name="Matilla M.A."/>
        </authorList>
    </citation>
    <scope>NUCLEOTIDE SEQUENCE [LARGE SCALE GENOMIC DNA]</scope>
    <source>
        <strain evidence="8 19">MSU-97</strain>
    </source>
</reference>
<reference evidence="16" key="5">
    <citation type="submission" date="2017-12" db="EMBL/GenBank/DDBJ databases">
        <title>FDA dAtabase for Regulatory Grade micrObial Sequences (FDA-ARGOS): Supporting development and validation of Infectious Disease Dx tests.</title>
        <authorList>
            <person name="Campos J."/>
            <person name="Goldberg B."/>
            <person name="Tallon L."/>
            <person name="Sadzewicz L."/>
            <person name="Sengamalay N."/>
            <person name="Ott S."/>
            <person name="Godinez A."/>
            <person name="Nagaraj S."/>
            <person name="Vavikolanu K."/>
            <person name="Vyas G."/>
            <person name="Nadendla S."/>
            <person name="Aluvathingal J."/>
            <person name="Geyer C."/>
            <person name="Nandy P."/>
            <person name="Hobson J."/>
            <person name="Sichtig H."/>
        </authorList>
    </citation>
    <scope>NUCLEOTIDE SEQUENCE [LARGE SCALE GENOMIC DNA]</scope>
    <source>
        <strain evidence="16">FDAARGOS_79</strain>
    </source>
</reference>
<evidence type="ECO:0000313" key="27">
    <source>
        <dbReference type="Proteomes" id="UP000443014"/>
    </source>
</evidence>
<accession>A0A656VIQ6</accession>
<accession>A0A084X0S2</accession>
<evidence type="ECO:0000313" key="18">
    <source>
        <dbReference type="Proteomes" id="UP000050489"/>
    </source>
</evidence>
<dbReference type="EMBL" id="JTBC02000002">
    <property type="protein sequence ID" value="PNO71095.1"/>
    <property type="molecule type" value="Genomic_DNA"/>
</dbReference>
<dbReference type="Proteomes" id="UP000185770">
    <property type="component" value="Unassembled WGS sequence"/>
</dbReference>
<dbReference type="EMBL" id="VFMJ01000001">
    <property type="protein sequence ID" value="TQI84951.1"/>
    <property type="molecule type" value="Genomic_DNA"/>
</dbReference>
<sequence>MSNVDFTTSANPEILATEVACLKATLTLILKSIGQADAGKVIINMERFIAQIEDPTQAEIFKNSIQQIKHAYRQ</sequence>
<evidence type="ECO:0000313" key="1">
    <source>
        <dbReference type="EMBL" id="AWL67144.1"/>
    </source>
</evidence>
<keyword evidence="22" id="KW-1185">Reference proteome</keyword>
<dbReference type="STRING" id="273526.SMDB11_1096"/>
<reference evidence="5 20" key="21">
    <citation type="submission" date="2024-07" db="EMBL/GenBank/DDBJ databases">
        <authorList>
            <person name="Raymann K."/>
        </authorList>
    </citation>
    <scope>NUCLEOTIDE SEQUENCE [LARGE SCALE GENOMIC DNA]</scope>
    <source>
        <strain evidence="5 20">KZ19</strain>
    </source>
</reference>
<gene>
    <name evidence="2" type="ORF">AB868_02432</name>
    <name evidence="7" type="ORF">AN695_0207170</name>
    <name evidence="8" type="ORF">BHU62_00430</name>
    <name evidence="5" type="ORF">C3R40_013750</name>
    <name evidence="10" type="ORF">C3R40_20370</name>
    <name evidence="1" type="ORF">DKC05_05455</name>
    <name evidence="11" type="ORF">DMW51_05875</name>
    <name evidence="13" type="ORF">E0L31_02220</name>
    <name evidence="14" type="ORF">FHU12_2487</name>
    <name evidence="15" type="ORF">FOT62_16060</name>
    <name evidence="6" type="ORF">GMA22_04475</name>
    <name evidence="9" type="ORF">MC70_014315</name>
    <name evidence="12" type="ORF">NCTC10211_04653</name>
    <name evidence="3" type="ORF">RF091_23550</name>
    <name evidence="4" type="ORF">SJ435_21790</name>
</gene>
<evidence type="ECO:0000313" key="19">
    <source>
        <dbReference type="Proteomes" id="UP000185770"/>
    </source>
</evidence>
<dbReference type="Proteomes" id="UP001234811">
    <property type="component" value="Unassembled WGS sequence"/>
</dbReference>
<reference evidence="22" key="10">
    <citation type="submission" date="2018-06" db="EMBL/GenBank/DDBJ databases">
        <title>Serratia marcescens genome sequencing and assembly.</title>
        <authorList>
            <person name="Martins R.C."/>
            <person name="Perdigao-Neto L.V."/>
            <person name="Costa S.F."/>
            <person name="Levin A.S.S."/>
        </authorList>
    </citation>
    <scope>NUCLEOTIDE SEQUENCE [LARGE SCALE GENOMIC DNA]</scope>
    <source>
        <strain evidence="22">1283</strain>
    </source>
</reference>
<evidence type="ECO:0000313" key="5">
    <source>
        <dbReference type="EMBL" id="MEX3187679.1"/>
    </source>
</evidence>
<evidence type="ECO:0000313" key="21">
    <source>
        <dbReference type="Proteomes" id="UP000245399"/>
    </source>
</evidence>
<dbReference type="EMBL" id="JAXABG010000018">
    <property type="protein sequence ID" value="MDX7085020.1"/>
    <property type="molecule type" value="Genomic_DNA"/>
</dbReference>
<dbReference type="Pfam" id="PF10769">
    <property type="entry name" value="DUF2594"/>
    <property type="match status" value="1"/>
</dbReference>
<evidence type="ECO:0000313" key="15">
    <source>
        <dbReference type="EMBL" id="TXE32277.1"/>
    </source>
</evidence>
<dbReference type="Proteomes" id="UP000037482">
    <property type="component" value="Unassembled WGS sequence"/>
</dbReference>
<reference evidence="13 24" key="13">
    <citation type="submission" date="2019-03" db="EMBL/GenBank/DDBJ databases">
        <title>Serratia marcescens strain N2 draft genome.</title>
        <authorList>
            <person name="Yassin A."/>
            <person name="El-Kenawy N."/>
            <person name="Youssef N.H."/>
        </authorList>
    </citation>
    <scope>NUCLEOTIDE SEQUENCE [LARGE SCALE GENOMIC DNA]</scope>
    <source>
        <strain evidence="13 24">N2</strain>
    </source>
</reference>
<dbReference type="Proteomes" id="UP001275057">
    <property type="component" value="Unassembled WGS sequence"/>
</dbReference>
<reference evidence="11" key="12">
    <citation type="submission" date="2018-06" db="EMBL/GenBank/DDBJ databases">
        <authorList>
            <person name="Martins R.C."/>
            <person name="Perdigao-Neto L.V."/>
            <person name="Costa S.F."/>
            <person name="Levin A.S.S."/>
        </authorList>
    </citation>
    <scope>NUCLEOTIDE SEQUENCE</scope>
    <source>
        <strain evidence="11">1283</strain>
    </source>
</reference>
<dbReference type="Proteomes" id="UP000320710">
    <property type="component" value="Unassembled WGS sequence"/>
</dbReference>
<reference evidence="2 17" key="1">
    <citation type="submission" date="2015-06" db="EMBL/GenBank/DDBJ databases">
        <title>Draft Genome of Serratia marcescens Strain AH0650_Sm1.</title>
        <authorList>
            <person name="Wan Y."/>
            <person name="Gorrie C."/>
            <person name="Holt K."/>
        </authorList>
    </citation>
    <scope>NUCLEOTIDE SEQUENCE [LARGE SCALE GENOMIC DNA]</scope>
    <source>
        <strain evidence="2 17">AH0650_Sm1</strain>
    </source>
</reference>
<dbReference type="EMBL" id="JAVIPQ010000405">
    <property type="protein sequence ID" value="MDQ9558467.1"/>
    <property type="molecule type" value="Genomic_DNA"/>
</dbReference>
<dbReference type="RefSeq" id="WP_004927950.1">
    <property type="nucleotide sequence ID" value="NZ_ABEXNO020000011.1"/>
</dbReference>
<dbReference type="EMBL" id="VOUQ01000008">
    <property type="protein sequence ID" value="TXE32277.1"/>
    <property type="molecule type" value="Genomic_DNA"/>
</dbReference>
<reference evidence="15 26" key="16">
    <citation type="submission" date="2019-07" db="EMBL/GenBank/DDBJ databases">
        <title>Serratia strains were isolated from fresh produce.</title>
        <authorList>
            <person name="Cho G.-S."/>
            <person name="Stein M."/>
            <person name="Lee W."/>
            <person name="Suh S.H."/>
            <person name="Franz C.M.A.P."/>
        </authorList>
    </citation>
    <scope>NUCLEOTIDE SEQUENCE [LARGE SCALE GENOMIC DNA]</scope>
    <source>
        <strain evidence="15 26">S16</strain>
    </source>
</reference>
<evidence type="ECO:0000313" key="29">
    <source>
        <dbReference type="Proteomes" id="UP001275057"/>
    </source>
</evidence>
<reference evidence="7" key="4">
    <citation type="journal article" date="2017" name="PLoS ONE">
        <title>Genomic and phenotypic characterisation of fluoroquinolone resistance mechanisms in Enterobacteriaceae in Durban, South Africa.</title>
        <authorList>
            <person name="Osei Sekyere J."/>
            <person name="Amoako D.G."/>
        </authorList>
    </citation>
    <scope>NUCLEOTIDE SEQUENCE</scope>
    <source>
        <strain evidence="7">945174350</strain>
    </source>
</reference>
<evidence type="ECO:0000313" key="26">
    <source>
        <dbReference type="Proteomes" id="UP000321126"/>
    </source>
</evidence>
<evidence type="ECO:0000313" key="25">
    <source>
        <dbReference type="Proteomes" id="UP000320710"/>
    </source>
</evidence>
<evidence type="ECO:0000313" key="17">
    <source>
        <dbReference type="Proteomes" id="UP000037482"/>
    </source>
</evidence>
<evidence type="ECO:0000313" key="22">
    <source>
        <dbReference type="Proteomes" id="UP000247823"/>
    </source>
</evidence>
<evidence type="ECO:0000313" key="7">
    <source>
        <dbReference type="EMBL" id="OCO79916.1"/>
    </source>
</evidence>
<dbReference type="AlphaFoldDB" id="A0A084X0S2"/>
<dbReference type="EMBL" id="LJEX02000147">
    <property type="protein sequence ID" value="OCO79916.1"/>
    <property type="molecule type" value="Genomic_DNA"/>
</dbReference>
<evidence type="ECO:0000313" key="12">
    <source>
        <dbReference type="EMBL" id="SUI74056.1"/>
    </source>
</evidence>
<dbReference type="EMBL" id="CP029449">
    <property type="protein sequence ID" value="AWL67144.1"/>
    <property type="molecule type" value="Genomic_DNA"/>
</dbReference>
<dbReference type="Proteomes" id="UP000443014">
    <property type="component" value="Unassembled WGS sequence"/>
</dbReference>
<protein>
    <submittedName>
        <fullName evidence="1">DUF2594 domain-containing protein</fullName>
    </submittedName>
    <submittedName>
        <fullName evidence="15">DUF2594 family protein</fullName>
    </submittedName>
    <submittedName>
        <fullName evidence="12">Protein of uncharacterized function (DUF2594)</fullName>
    </submittedName>
    <submittedName>
        <fullName evidence="14">Uncharacterized protein DUF2594</fullName>
    </submittedName>
</protein>
<evidence type="ECO:0000313" key="13">
    <source>
        <dbReference type="EMBL" id="TFV48500.1"/>
    </source>
</evidence>
<dbReference type="GeneID" id="301145457"/>
<dbReference type="EMBL" id="PQGI02000002">
    <property type="protein sequence ID" value="MEX3187679.1"/>
    <property type="molecule type" value="Genomic_DNA"/>
</dbReference>
<evidence type="ECO:0000313" key="20">
    <source>
        <dbReference type="Proteomes" id="UP000237365"/>
    </source>
</evidence>
<dbReference type="EMBL" id="UGYK01000002">
    <property type="protein sequence ID" value="SUI74056.1"/>
    <property type="molecule type" value="Genomic_DNA"/>
</dbReference>
<dbReference type="EMBL" id="MJAO01000001">
    <property type="protein sequence ID" value="OKB68545.1"/>
    <property type="molecule type" value="Genomic_DNA"/>
</dbReference>
<dbReference type="Proteomes" id="UP000030378">
    <property type="component" value="Unassembled WGS sequence"/>
</dbReference>
<dbReference type="InterPro" id="IPR019705">
    <property type="entry name" value="DUF2594"/>
</dbReference>
<dbReference type="NCBIfam" id="NF007904">
    <property type="entry name" value="PRK10613.1"/>
    <property type="match status" value="1"/>
</dbReference>
<evidence type="ECO:0000313" key="16">
    <source>
        <dbReference type="Proteomes" id="UP000030378"/>
    </source>
</evidence>
<reference evidence="18" key="2">
    <citation type="submission" date="2016-04" db="EMBL/GenBank/DDBJ databases">
        <authorList>
            <person name="Osei Sekyere J."/>
            <person name="Sivertsen A."/>
            <person name="Pedersen A.T."/>
            <person name="Sundsfjord A."/>
        </authorList>
    </citation>
    <scope>NUCLEOTIDE SEQUENCE [LARGE SCALE GENOMIC DNA]</scope>
    <source>
        <strain evidence="18">945174350</strain>
    </source>
</reference>
<evidence type="ECO:0000313" key="4">
    <source>
        <dbReference type="EMBL" id="MDX7085020.1"/>
    </source>
</evidence>
<dbReference type="OrthoDB" id="6475550at2"/>
<evidence type="ECO:0000313" key="6">
    <source>
        <dbReference type="EMBL" id="MVF02521.1"/>
    </source>
</evidence>
<reference evidence="3 28" key="18">
    <citation type="submission" date="2023-07" db="EMBL/GenBank/DDBJ databases">
        <title>Pathogens genome sequencing project 196.</title>
        <authorList>
            <person name="Cao X."/>
        </authorList>
    </citation>
    <scope>NUCLEOTIDE SEQUENCE [LARGE SCALE GENOMIC DNA]</scope>
    <source>
        <strain evidence="3 28">SM41</strain>
    </source>
</reference>
<evidence type="ECO:0000313" key="8">
    <source>
        <dbReference type="EMBL" id="OKB68545.1"/>
    </source>
</evidence>
<evidence type="ECO:0000313" key="9">
    <source>
        <dbReference type="EMBL" id="PNO71095.1"/>
    </source>
</evidence>
<reference evidence="14 25" key="14">
    <citation type="submission" date="2019-06" db="EMBL/GenBank/DDBJ databases">
        <authorList>
            <person name="Deangelis K."/>
            <person name="Huntemann M."/>
            <person name="Clum A."/>
            <person name="Pillay M."/>
            <person name="Palaniappan K."/>
            <person name="Varghese N."/>
            <person name="Mikhailova N."/>
            <person name="Stamatis D."/>
            <person name="Reddy T."/>
            <person name="Daum C."/>
            <person name="Shapiro N."/>
            <person name="Ivanova N."/>
            <person name="Kyrpides N."/>
            <person name="Woyke T."/>
        </authorList>
    </citation>
    <scope>NUCLEOTIDE SEQUENCE [LARGE SCALE GENOMIC DNA]</scope>
    <source>
        <strain evidence="14 25">106R</strain>
    </source>
</reference>
<dbReference type="Proteomes" id="UP000254765">
    <property type="component" value="Unassembled WGS sequence"/>
</dbReference>
<dbReference type="Proteomes" id="UP000237365">
    <property type="component" value="Unassembled WGS sequence"/>
</dbReference>
<evidence type="ECO:0000313" key="2">
    <source>
        <dbReference type="EMBL" id="KMU51687.1"/>
    </source>
</evidence>
<evidence type="ECO:0000313" key="24">
    <source>
        <dbReference type="Proteomes" id="UP000298510"/>
    </source>
</evidence>
<reference evidence="9" key="6">
    <citation type="submission" date="2017-12" db="EMBL/GenBank/DDBJ databases">
        <title>FDA dAtabase for Regulatory Grade micrObial Sequences (FDA-ARGOS): Supporting development and validation of Infectious Disease Dx tests.</title>
        <authorList>
            <person name="Campos J."/>
            <person name="Goldberg B."/>
            <person name="Tallon L.J."/>
            <person name="Sadzewicz L."/>
            <person name="Sengamalay N."/>
            <person name="Ott S."/>
            <person name="Godinez A."/>
            <person name="Nagaraj S."/>
            <person name="Vavikolanu K."/>
            <person name="Vyas G."/>
            <person name="Nadendla S."/>
            <person name="Aluvathingal J."/>
            <person name="Geyer C."/>
            <person name="Nandy P."/>
            <person name="Hobson J."/>
            <person name="Sichtig H."/>
        </authorList>
    </citation>
    <scope>NUCLEOTIDE SEQUENCE</scope>
    <source>
        <strain evidence="9">FDAARGOS_79</strain>
    </source>
</reference>
<dbReference type="Proteomes" id="UP000245399">
    <property type="component" value="Chromosome"/>
</dbReference>
<evidence type="ECO:0000313" key="14">
    <source>
        <dbReference type="EMBL" id="TQI84951.1"/>
    </source>
</evidence>
<reference evidence="1 21" key="8">
    <citation type="submission" date="2018-05" db="EMBL/GenBank/DDBJ databases">
        <title>Klebsiella quasipneumonaiae provides a window into carbapenemase gene transfer, plasmid rearrangements and nosocomial acquisition from the hospital environment.</title>
        <authorList>
            <person name="Mathers A.J."/>
            <person name="Vegesana K."/>
            <person name="Stoesser N."/>
            <person name="Crook D."/>
            <person name="Vaughan A."/>
            <person name="Barry K."/>
            <person name="Parikh H."/>
            <person name="Sebra R."/>
            <person name="Kotay S."/>
            <person name="Walker A.S."/>
            <person name="Sheppard A.E."/>
        </authorList>
    </citation>
    <scope>NUCLEOTIDE SEQUENCE [LARGE SCALE GENOMIC DNA]</scope>
    <source>
        <strain evidence="1 21">CAV1761</strain>
    </source>
</reference>
<reference evidence="14 25" key="15">
    <citation type="submission" date="2019-07" db="EMBL/GenBank/DDBJ databases">
        <title>Investigation of anaerobic lignin degradation for improved lignocellulosic biofuels.</title>
        <authorList>
            <person name="Deangelis K.PhD."/>
        </authorList>
    </citation>
    <scope>NUCLEOTIDE SEQUENCE [LARGE SCALE GENOMIC DNA]</scope>
    <source>
        <strain evidence="14 25">106R</strain>
    </source>
</reference>
<dbReference type="EMBL" id="QJQB01000124">
    <property type="protein sequence ID" value="PYA72090.1"/>
    <property type="molecule type" value="Genomic_DNA"/>
</dbReference>
<evidence type="ECO:0000313" key="11">
    <source>
        <dbReference type="EMBL" id="PYA72090.1"/>
    </source>
</evidence>
<reference evidence="4 29" key="19">
    <citation type="submission" date="2023-11" db="EMBL/GenBank/DDBJ databases">
        <title>Detection of rare carbapenemases in Enterobacterales - comparison of two colorimetric and two CIM-based carbapenemase assays.</title>
        <authorList>
            <person name="Schaffarczyk L."/>
            <person name="Noster J."/>
            <person name="Stelzer Y."/>
            <person name="Sattler J."/>
            <person name="Gatermann S."/>
            <person name="Hamprecht A."/>
        </authorList>
    </citation>
    <scope>NUCLEOTIDE SEQUENCE [LARGE SCALE GENOMIC DNA]</scope>
    <source>
        <strain evidence="4 29">CIM-Carb-136</strain>
    </source>
</reference>
<dbReference type="Proteomes" id="UP000321126">
    <property type="component" value="Unassembled WGS sequence"/>
</dbReference>
<reference evidence="5 20" key="20">
    <citation type="submission" date="2024-07" db="EMBL/GenBank/DDBJ databases">
        <title>Making a pathogen? Evaluating the impact of protist predation on the evolution of virulence in Serratia marcescens.</title>
        <authorList>
            <person name="Hopkins H."/>
            <person name="Lopezguerra C."/>
            <person name="Lau M.-J."/>
        </authorList>
    </citation>
    <scope>NUCLEOTIDE SEQUENCE [LARGE SCALE GENOMIC DNA]</scope>
    <source>
        <strain evidence="5 20">KZ19</strain>
    </source>
</reference>
<evidence type="ECO:0000313" key="10">
    <source>
        <dbReference type="EMBL" id="POP14875.1"/>
    </source>
</evidence>
<reference evidence="12 23" key="11">
    <citation type="submission" date="2018-06" db="EMBL/GenBank/DDBJ databases">
        <authorList>
            <consortium name="Pathogen Informatics"/>
            <person name="Doyle S."/>
        </authorList>
    </citation>
    <scope>NUCLEOTIDE SEQUENCE [LARGE SCALE GENOMIC DNA]</scope>
    <source>
        <strain evidence="12 23">NCTC10211</strain>
    </source>
</reference>
<evidence type="ECO:0000313" key="23">
    <source>
        <dbReference type="Proteomes" id="UP000254765"/>
    </source>
</evidence>
<dbReference type="PATRIC" id="fig|615.101.peg.5513"/>
<accession>A0A3E2EM49</accession>
<reference evidence="6 27" key="17">
    <citation type="submission" date="2019-11" db="EMBL/GenBank/DDBJ databases">
        <title>Whole genome sequence of a plant growth promoting strain Serratia marcescens BTL07 isolated from the rhizoplane of Chili (Capsicum annuum).</title>
        <authorList>
            <person name="Dutta S."/>
            <person name="Khatun A."/>
            <person name="Gupta D.R."/>
            <person name="Surovy M.Z."/>
            <person name="Rahman M.M."/>
            <person name="Mahmud N.U."/>
            <person name="Emes R."/>
            <person name="Warry A."/>
            <person name="West H."/>
            <person name="Clarke M.L."/>
            <person name="Islam M.T."/>
        </authorList>
    </citation>
    <scope>NUCLEOTIDE SEQUENCE [LARGE SCALE GENOMIC DNA]</scope>
    <source>
        <strain evidence="6 27">BTL07</strain>
    </source>
</reference>
<reference evidence="11 22" key="9">
    <citation type="submission" date="2018-06" db="EMBL/GenBank/DDBJ databases">
        <title>Serratia marcescens genome sequencing and assembly.</title>
        <authorList>
            <person name="Martins R.C.R."/>
            <person name="Perdigao-Neto L.V."/>
            <person name="Costa S.F."/>
            <person name="Levin A.S.S."/>
        </authorList>
    </citation>
    <scope>NUCLEOTIDE SEQUENCE [LARGE SCALE GENOMIC DNA]</scope>
    <source>
        <strain evidence="11 22">1283</strain>
    </source>
</reference>
<name>A0A084X0S2_SERMA</name>
<dbReference type="Proteomes" id="UP000247823">
    <property type="component" value="Unassembled WGS sequence"/>
</dbReference>
<dbReference type="EMBL" id="SPSG01000239">
    <property type="protein sequence ID" value="TFV48500.1"/>
    <property type="molecule type" value="Genomic_DNA"/>
</dbReference>
<reference evidence="10" key="7">
    <citation type="submission" date="2018-01" db="EMBL/GenBank/DDBJ databases">
        <title>The opportunistic pathogen Serratia marcescens is an overlooked threat to honeybees.</title>
        <authorList>
            <person name="Raymann K."/>
            <person name="Shaffer Z."/>
            <person name="Coon K."/>
            <person name="Salisbury S."/>
            <person name="Moran N.A."/>
        </authorList>
    </citation>
    <scope>NUCLEOTIDE SEQUENCE [LARGE SCALE GENOMIC DNA]</scope>
    <source>
        <strain evidence="10">KZ19</strain>
    </source>
</reference>